<keyword evidence="6 9" id="KW-1133">Transmembrane helix</keyword>
<keyword evidence="7 9" id="KW-0793">Thylakoid</keyword>
<feature type="transmembrane region" description="Helical" evidence="9">
    <location>
        <begin position="64"/>
        <end position="87"/>
    </location>
</feature>
<keyword evidence="4 9" id="KW-0812">Transmembrane</keyword>
<dbReference type="InterPro" id="IPR035982">
    <property type="entry name" value="PSI_centre_PsaK_sf"/>
</dbReference>
<name>A0A073CNG3_PLAA1</name>
<evidence type="ECO:0000256" key="5">
    <source>
        <dbReference type="ARBA" id="ARBA00022836"/>
    </source>
</evidence>
<keyword evidence="5 9" id="KW-0603">Photosystem I</keyword>
<dbReference type="SUPFAM" id="SSF81563">
    <property type="entry name" value="Photosystem I reaction center subunit X, PsaK"/>
    <property type="match status" value="1"/>
</dbReference>
<dbReference type="Gene3D" id="1.20.860.20">
    <property type="entry name" value="Photosystem I PsaK, reaction centre"/>
    <property type="match status" value="1"/>
</dbReference>
<dbReference type="HAMAP" id="MF_00474">
    <property type="entry name" value="PSI_PsaK"/>
    <property type="match status" value="1"/>
</dbReference>
<dbReference type="GO" id="GO:0015979">
    <property type="term" value="P:photosynthesis"/>
    <property type="evidence" value="ECO:0007669"/>
    <property type="project" value="UniProtKB-UniRule"/>
</dbReference>
<dbReference type="EMBL" id="CM002803">
    <property type="protein sequence ID" value="KEI69288.1"/>
    <property type="molecule type" value="Genomic_DNA"/>
</dbReference>
<dbReference type="HOGENOM" id="CLU_160496_1_0_3"/>
<protein>
    <recommendedName>
        <fullName evidence="9">Photosystem I reaction center subunit PsaK</fullName>
    </recommendedName>
    <alternativeName>
        <fullName evidence="9">Photosystem I subunit X</fullName>
    </alternativeName>
</protein>
<evidence type="ECO:0000256" key="1">
    <source>
        <dbReference type="ARBA" id="ARBA00004141"/>
    </source>
</evidence>
<proteinExistence type="inferred from homology"/>
<evidence type="ECO:0000313" key="10">
    <source>
        <dbReference type="EMBL" id="KEI69288.1"/>
    </source>
</evidence>
<keyword evidence="8 9" id="KW-0472">Membrane</keyword>
<dbReference type="PATRIC" id="fig|388467.6.peg.4605"/>
<reference evidence="10 11" key="1">
    <citation type="journal article" date="2014" name="Appl. Environ. Microbiol.">
        <title>Elucidation of insertion elements encoded on plasmids and in vitro construction of shuttle vectors from the toxic cyanobacterium Planktothrix.</title>
        <authorList>
            <person name="Christiansen G."/>
            <person name="Goesmann A."/>
            <person name="Kurmayer R."/>
        </authorList>
    </citation>
    <scope>NUCLEOTIDE SEQUENCE [LARGE SCALE GENOMIC DNA]</scope>
    <source>
        <strain evidence="10 11">NIVA-CYA 126/8</strain>
    </source>
</reference>
<evidence type="ECO:0000256" key="8">
    <source>
        <dbReference type="ARBA" id="ARBA00023136"/>
    </source>
</evidence>
<comment type="subcellular location">
    <subcellularLocation>
        <location evidence="9">Cellular thylakoid membrane</location>
        <topology evidence="9">Multi-pass membrane protein</topology>
    </subcellularLocation>
    <subcellularLocation>
        <location evidence="1">Membrane</location>
        <topology evidence="1">Multi-pass membrane protein</topology>
    </subcellularLocation>
</comment>
<evidence type="ECO:0000256" key="9">
    <source>
        <dbReference type="HAMAP-Rule" id="MF_00474"/>
    </source>
</evidence>
<dbReference type="AlphaFoldDB" id="A0A073CNG3"/>
<feature type="transmembrane region" description="Helical" evidence="9">
    <location>
        <begin position="20"/>
        <end position="43"/>
    </location>
</feature>
<keyword evidence="3 9" id="KW-0602">Photosynthesis</keyword>
<accession>A0A073CNG3</accession>
<dbReference type="eggNOG" id="ENOG503323W">
    <property type="taxonomic scope" value="Bacteria"/>
</dbReference>
<dbReference type="InterPro" id="IPR000549">
    <property type="entry name" value="PSI_PsaG/PsaK"/>
</dbReference>
<dbReference type="Pfam" id="PF01241">
    <property type="entry name" value="PSI_PSAK"/>
    <property type="match status" value="1"/>
</dbReference>
<evidence type="ECO:0000313" key="11">
    <source>
        <dbReference type="Proteomes" id="UP000027395"/>
    </source>
</evidence>
<dbReference type="GO" id="GO:0031676">
    <property type="term" value="C:plasma membrane-derived thylakoid membrane"/>
    <property type="evidence" value="ECO:0007669"/>
    <property type="project" value="UniProtKB-SubCell"/>
</dbReference>
<dbReference type="NCBIfam" id="TIGR03049">
    <property type="entry name" value="PS_I_psaK"/>
    <property type="match status" value="1"/>
</dbReference>
<comment type="similarity">
    <text evidence="2 9">Belongs to the PsaG/PsaK family.</text>
</comment>
<evidence type="ECO:0000256" key="7">
    <source>
        <dbReference type="ARBA" id="ARBA00023078"/>
    </source>
</evidence>
<dbReference type="Proteomes" id="UP000027395">
    <property type="component" value="Chromosome"/>
</dbReference>
<evidence type="ECO:0000256" key="3">
    <source>
        <dbReference type="ARBA" id="ARBA00022531"/>
    </source>
</evidence>
<gene>
    <name evidence="9 10" type="primary">psaK</name>
    <name evidence="10" type="ORF">A19Y_4668</name>
</gene>
<evidence type="ECO:0000256" key="4">
    <source>
        <dbReference type="ARBA" id="ARBA00022692"/>
    </source>
</evidence>
<dbReference type="STRING" id="388467.A19Y_4668"/>
<evidence type="ECO:0000256" key="2">
    <source>
        <dbReference type="ARBA" id="ARBA00006458"/>
    </source>
</evidence>
<sequence length="93" mass="9754">MIYTSLLMSIQNNVPTTVSWSPSVAIVMIISNLLAIFIGFYAISKENRGKGPSLPGLPRMFTGFGFPELLATASFGHILGAGVILALGNAGVI</sequence>
<dbReference type="InterPro" id="IPR017492">
    <property type="entry name" value="PSI_PsaK"/>
</dbReference>
<dbReference type="GO" id="GO:0009522">
    <property type="term" value="C:photosystem I"/>
    <property type="evidence" value="ECO:0007669"/>
    <property type="project" value="UniProtKB-KW"/>
</dbReference>
<organism evidence="10 11">
    <name type="scientific">Planktothrix agardhii (strain NIVA-CYA 126/8)</name>
    <dbReference type="NCBI Taxonomy" id="388467"/>
    <lineage>
        <taxon>Bacteria</taxon>
        <taxon>Bacillati</taxon>
        <taxon>Cyanobacteriota</taxon>
        <taxon>Cyanophyceae</taxon>
        <taxon>Oscillatoriophycideae</taxon>
        <taxon>Oscillatoriales</taxon>
        <taxon>Microcoleaceae</taxon>
        <taxon>Planktothrix</taxon>
    </lineage>
</organism>
<evidence type="ECO:0000256" key="6">
    <source>
        <dbReference type="ARBA" id="ARBA00022989"/>
    </source>
</evidence>
<dbReference type="InterPro" id="IPR037101">
    <property type="entry name" value="PSI_PsaK_bact"/>
</dbReference>
<keyword evidence="11" id="KW-1185">Reference proteome</keyword>